<evidence type="ECO:0000259" key="4">
    <source>
        <dbReference type="Pfam" id="PF20981"/>
    </source>
</evidence>
<evidence type="ECO:0000313" key="6">
    <source>
        <dbReference type="Proteomes" id="UP001303647"/>
    </source>
</evidence>
<dbReference type="CDD" id="cd13777">
    <property type="entry name" value="Aar2_N"/>
    <property type="match status" value="1"/>
</dbReference>
<dbReference type="PANTHER" id="PTHR12689:SF4">
    <property type="entry name" value="PROTEIN AAR2 HOMOLOG"/>
    <property type="match status" value="1"/>
</dbReference>
<dbReference type="InterPro" id="IPR007946">
    <property type="entry name" value="AAR2"/>
</dbReference>
<dbReference type="Proteomes" id="UP001303647">
    <property type="component" value="Unassembled WGS sequence"/>
</dbReference>
<comment type="caution">
    <text evidence="5">The sequence shown here is derived from an EMBL/GenBank/DDBJ whole genome shotgun (WGS) entry which is preliminary data.</text>
</comment>
<reference evidence="5" key="1">
    <citation type="journal article" date="2023" name="Mol. Phylogenet. Evol.">
        <title>Genome-scale phylogeny and comparative genomics of the fungal order Sordariales.</title>
        <authorList>
            <person name="Hensen N."/>
            <person name="Bonometti L."/>
            <person name="Westerberg I."/>
            <person name="Brannstrom I.O."/>
            <person name="Guillou S."/>
            <person name="Cros-Aarteil S."/>
            <person name="Calhoun S."/>
            <person name="Haridas S."/>
            <person name="Kuo A."/>
            <person name="Mondo S."/>
            <person name="Pangilinan J."/>
            <person name="Riley R."/>
            <person name="LaButti K."/>
            <person name="Andreopoulos B."/>
            <person name="Lipzen A."/>
            <person name="Chen C."/>
            <person name="Yan M."/>
            <person name="Daum C."/>
            <person name="Ng V."/>
            <person name="Clum A."/>
            <person name="Steindorff A."/>
            <person name="Ohm R.A."/>
            <person name="Martin F."/>
            <person name="Silar P."/>
            <person name="Natvig D.O."/>
            <person name="Lalanne C."/>
            <person name="Gautier V."/>
            <person name="Ament-Velasquez S.L."/>
            <person name="Kruys A."/>
            <person name="Hutchinson M.I."/>
            <person name="Powell A.J."/>
            <person name="Barry K."/>
            <person name="Miller A.N."/>
            <person name="Grigoriev I.V."/>
            <person name="Debuchy R."/>
            <person name="Gladieux P."/>
            <person name="Hiltunen Thoren M."/>
            <person name="Johannesson H."/>
        </authorList>
    </citation>
    <scope>NUCLEOTIDE SEQUENCE</scope>
    <source>
        <strain evidence="5">CBS 359.72</strain>
    </source>
</reference>
<evidence type="ECO:0000313" key="5">
    <source>
        <dbReference type="EMBL" id="KAK4250601.1"/>
    </source>
</evidence>
<dbReference type="PANTHER" id="PTHR12689">
    <property type="entry name" value="A1 CISTRON SPLICING FACTOR AAR2-RELATED"/>
    <property type="match status" value="1"/>
</dbReference>
<proteinExistence type="inferred from homology"/>
<evidence type="ECO:0000256" key="1">
    <source>
        <dbReference type="ARBA" id="ARBA00006281"/>
    </source>
</evidence>
<dbReference type="InterPro" id="IPR038514">
    <property type="entry name" value="AAR2_C_sf"/>
</dbReference>
<dbReference type="Pfam" id="PF20981">
    <property type="entry name" value="AAR2_1st"/>
    <property type="match status" value="1"/>
</dbReference>
<organism evidence="5 6">
    <name type="scientific">Corynascus novoguineensis</name>
    <dbReference type="NCBI Taxonomy" id="1126955"/>
    <lineage>
        <taxon>Eukaryota</taxon>
        <taxon>Fungi</taxon>
        <taxon>Dikarya</taxon>
        <taxon>Ascomycota</taxon>
        <taxon>Pezizomycotina</taxon>
        <taxon>Sordariomycetes</taxon>
        <taxon>Sordariomycetidae</taxon>
        <taxon>Sordariales</taxon>
        <taxon>Chaetomiaceae</taxon>
        <taxon>Corynascus</taxon>
    </lineage>
</organism>
<dbReference type="Gene3D" id="1.25.40.550">
    <property type="entry name" value="Aar2, C-terminal domain-like"/>
    <property type="match status" value="1"/>
</dbReference>
<reference evidence="5" key="2">
    <citation type="submission" date="2023-05" db="EMBL/GenBank/DDBJ databases">
        <authorList>
            <consortium name="Lawrence Berkeley National Laboratory"/>
            <person name="Steindorff A."/>
            <person name="Hensen N."/>
            <person name="Bonometti L."/>
            <person name="Westerberg I."/>
            <person name="Brannstrom I.O."/>
            <person name="Guillou S."/>
            <person name="Cros-Aarteil S."/>
            <person name="Calhoun S."/>
            <person name="Haridas S."/>
            <person name="Kuo A."/>
            <person name="Mondo S."/>
            <person name="Pangilinan J."/>
            <person name="Riley R."/>
            <person name="Labutti K."/>
            <person name="Andreopoulos B."/>
            <person name="Lipzen A."/>
            <person name="Chen C."/>
            <person name="Yanf M."/>
            <person name="Daum C."/>
            <person name="Ng V."/>
            <person name="Clum A."/>
            <person name="Ohm R."/>
            <person name="Martin F."/>
            <person name="Silar P."/>
            <person name="Natvig D."/>
            <person name="Lalanne C."/>
            <person name="Gautier V."/>
            <person name="Ament-Velasquez S.L."/>
            <person name="Kruys A."/>
            <person name="Hutchinson M.I."/>
            <person name="Powell A.J."/>
            <person name="Barry K."/>
            <person name="Miller A.N."/>
            <person name="Grigoriev I.V."/>
            <person name="Debuchy R."/>
            <person name="Gladieux P."/>
            <person name="Thoren M.H."/>
            <person name="Johannesson H."/>
        </authorList>
    </citation>
    <scope>NUCLEOTIDE SEQUENCE</scope>
    <source>
        <strain evidence="5">CBS 359.72</strain>
    </source>
</reference>
<dbReference type="InterPro" id="IPR033648">
    <property type="entry name" value="AAR2_C"/>
</dbReference>
<dbReference type="CDD" id="cd13778">
    <property type="entry name" value="Aar2_C"/>
    <property type="match status" value="1"/>
</dbReference>
<evidence type="ECO:0000259" key="3">
    <source>
        <dbReference type="Pfam" id="PF05282"/>
    </source>
</evidence>
<dbReference type="AlphaFoldDB" id="A0AAN7CZ88"/>
<feature type="region of interest" description="Disordered" evidence="2">
    <location>
        <begin position="324"/>
        <end position="356"/>
    </location>
</feature>
<feature type="region of interest" description="Disordered" evidence="2">
    <location>
        <begin position="1"/>
        <end position="29"/>
    </location>
</feature>
<dbReference type="InterPro" id="IPR033647">
    <property type="entry name" value="Aar2_N"/>
</dbReference>
<evidence type="ECO:0000256" key="2">
    <source>
        <dbReference type="SAM" id="MobiDB-lite"/>
    </source>
</evidence>
<feature type="domain" description="AAR2 C-terminal" evidence="3">
    <location>
        <begin position="229"/>
        <end position="412"/>
    </location>
</feature>
<comment type="similarity">
    <text evidence="1">Belongs to the AAR2 family.</text>
</comment>
<dbReference type="Gene3D" id="2.60.34.20">
    <property type="match status" value="1"/>
</dbReference>
<dbReference type="Pfam" id="PF05282">
    <property type="entry name" value="AAR2"/>
    <property type="match status" value="1"/>
</dbReference>
<dbReference type="GO" id="GO:0000244">
    <property type="term" value="P:spliceosomal tri-snRNP complex assembly"/>
    <property type="evidence" value="ECO:0007669"/>
    <property type="project" value="TreeGrafter"/>
</dbReference>
<name>A0AAN7CZ88_9PEZI</name>
<dbReference type="InterPro" id="IPR038516">
    <property type="entry name" value="AAR2_N_sf"/>
</dbReference>
<sequence>MDTLQAVHAGDAGVGASHEDNTGTRPRPAYLEKGDVFRTLGLPDELTIGLDAMALTTNKSLQGFREIPPGAHFLWIQQPGSVSRCGCWFISGSEGLLRIKEWDKYNEMLGEPADQSEDARSQSDRVESLYPTLKPYMLHDHRSKSWAPLDNKDPLWARSPGSLWGVLTSAITPRALARITRKQNVQEYIIDSTDGAHSGTNNGLNFLFAQDLRDLQVLDQGSLKDRVADTSGRIRTLLTTAAGDDKTNNGLTERDIVAELQLTFLTGTHLSNSACLEQWWNLVLKIVLRAYDLAASHPRLVADLLTVLYAQLFYTEHYVASSSSSSQQPEVHPDAADGDVDDDHRGGKKKRHGPSSDRAIFQYKPLYRGKLRQALAEYKRRLANLAALPDHEAVGQAFEELEAWLWRKGWDLRGESGDSTRAAAIVGGGFLPADSEDEEDEQPVVVELDEEGREVGLLSFRD</sequence>
<gene>
    <name evidence="5" type="ORF">C7999DRAFT_38438</name>
</gene>
<feature type="domain" description="AAR2 N-terminal" evidence="4">
    <location>
        <begin position="39"/>
        <end position="180"/>
    </location>
</feature>
<keyword evidence="6" id="KW-1185">Reference proteome</keyword>
<protein>
    <submittedName>
        <fullName evidence="5">AAR2 protein-domain-containing protein</fullName>
    </submittedName>
</protein>
<accession>A0AAN7CZ88</accession>
<dbReference type="EMBL" id="MU857612">
    <property type="protein sequence ID" value="KAK4250601.1"/>
    <property type="molecule type" value="Genomic_DNA"/>
</dbReference>